<dbReference type="Proteomes" id="UP000823914">
    <property type="component" value="Unassembled WGS sequence"/>
</dbReference>
<evidence type="ECO:0000313" key="1">
    <source>
        <dbReference type="EMBL" id="MBU3850434.1"/>
    </source>
</evidence>
<name>A0A9E2L2D9_9SPIR</name>
<reference evidence="1" key="2">
    <citation type="submission" date="2021-04" db="EMBL/GenBank/DDBJ databases">
        <authorList>
            <person name="Gilroy R."/>
        </authorList>
    </citation>
    <scope>NUCLEOTIDE SEQUENCE</scope>
    <source>
        <strain evidence="1">Gambia15-2214</strain>
    </source>
</reference>
<dbReference type="AlphaFoldDB" id="A0A9E2L2D9"/>
<gene>
    <name evidence="1" type="ORF">IAA16_07715</name>
</gene>
<comment type="caution">
    <text evidence="1">The sequence shown here is derived from an EMBL/GenBank/DDBJ whole genome shotgun (WGS) entry which is preliminary data.</text>
</comment>
<dbReference type="EMBL" id="JAHLFV010000182">
    <property type="protein sequence ID" value="MBU3850434.1"/>
    <property type="molecule type" value="Genomic_DNA"/>
</dbReference>
<sequence>MTSHIPIHLLDSVHTSSSGGTVTLGSTVFVKVMEQQAPGIYKVAIGNNFFLAKSQTTLEKGTVLQVKIQGKGKQILLIPERSTETKEFVKLTENSFSKDRLPLHIQDFLQKVGLPADEISGRLFSLLQQLHVRPDEKKLSKAYKLASKFTGREKEAAETALFLLDKGIEPTEEHIMSFLRILLGSGFSREPLTDEDEGASDTVWEGRKSSLERTLEKLFGCSVDNLGLAAVVGEQTKPHLTSEPWQQNSDFVEKQVDKSKISVQNFGLLTLSNHIRNGTYHWIVIPYVLPVSSEVSAVLNSKDLEVNGSIRILVNTESKKTEKIIVWGESSQRKYSFSVYYKNGRLESLSYSLSPETQSDKAETLLKELFPGVKVYRGESTEDGIFCDPNHKIMSCSLEA</sequence>
<accession>A0A9E2L2D9</accession>
<proteinExistence type="predicted"/>
<evidence type="ECO:0000313" key="2">
    <source>
        <dbReference type="Proteomes" id="UP000823914"/>
    </source>
</evidence>
<reference evidence="1" key="1">
    <citation type="journal article" date="2021" name="PeerJ">
        <title>Extensive microbial diversity within the chicken gut microbiome revealed by metagenomics and culture.</title>
        <authorList>
            <person name="Gilroy R."/>
            <person name="Ravi A."/>
            <person name="Getino M."/>
            <person name="Pursley I."/>
            <person name="Horton D.L."/>
            <person name="Alikhan N.F."/>
            <person name="Baker D."/>
            <person name="Gharbi K."/>
            <person name="Hall N."/>
            <person name="Watson M."/>
            <person name="Adriaenssens E.M."/>
            <person name="Foster-Nyarko E."/>
            <person name="Jarju S."/>
            <person name="Secka A."/>
            <person name="Antonio M."/>
            <person name="Oren A."/>
            <person name="Chaudhuri R.R."/>
            <person name="La Ragione R."/>
            <person name="Hildebrand F."/>
            <person name="Pallen M.J."/>
        </authorList>
    </citation>
    <scope>NUCLEOTIDE SEQUENCE</scope>
    <source>
        <strain evidence="1">Gambia15-2214</strain>
    </source>
</reference>
<organism evidence="1 2">
    <name type="scientific">Candidatus Treponema excrementipullorum</name>
    <dbReference type="NCBI Taxonomy" id="2838768"/>
    <lineage>
        <taxon>Bacteria</taxon>
        <taxon>Pseudomonadati</taxon>
        <taxon>Spirochaetota</taxon>
        <taxon>Spirochaetia</taxon>
        <taxon>Spirochaetales</taxon>
        <taxon>Treponemataceae</taxon>
        <taxon>Treponema</taxon>
    </lineage>
</organism>
<protein>
    <submittedName>
        <fullName evidence="1">Uncharacterized protein</fullName>
    </submittedName>
</protein>